<dbReference type="CDD" id="cd06580">
    <property type="entry name" value="TM_PBP1_transp_TpRbsC_like"/>
    <property type="match status" value="1"/>
</dbReference>
<keyword evidence="3 6" id="KW-0812">Transmembrane</keyword>
<evidence type="ECO:0000256" key="3">
    <source>
        <dbReference type="ARBA" id="ARBA00022692"/>
    </source>
</evidence>
<evidence type="ECO:0000256" key="5">
    <source>
        <dbReference type="ARBA" id="ARBA00023136"/>
    </source>
</evidence>
<dbReference type="Proteomes" id="UP000199158">
    <property type="component" value="Unassembled WGS sequence"/>
</dbReference>
<dbReference type="Pfam" id="PF02653">
    <property type="entry name" value="BPD_transp_2"/>
    <property type="match status" value="1"/>
</dbReference>
<name>A0A1H8ABF5_9FIRM</name>
<dbReference type="RefSeq" id="WP_092752704.1">
    <property type="nucleotide sequence ID" value="NZ_FOCG01000001.1"/>
</dbReference>
<evidence type="ECO:0000313" key="7">
    <source>
        <dbReference type="EMBL" id="SEM68050.1"/>
    </source>
</evidence>
<keyword evidence="2" id="KW-1003">Cell membrane</keyword>
<dbReference type="OrthoDB" id="45037at2"/>
<feature type="transmembrane region" description="Helical" evidence="6">
    <location>
        <begin position="116"/>
        <end position="135"/>
    </location>
</feature>
<dbReference type="PANTHER" id="PTHR47089">
    <property type="entry name" value="ABC TRANSPORTER, PERMEASE PROTEIN"/>
    <property type="match status" value="1"/>
</dbReference>
<comment type="subcellular location">
    <subcellularLocation>
        <location evidence="1">Cell membrane</location>
        <topology evidence="1">Multi-pass membrane protein</topology>
    </subcellularLocation>
</comment>
<accession>A0A1H8ABF5</accession>
<evidence type="ECO:0000256" key="2">
    <source>
        <dbReference type="ARBA" id="ARBA00022475"/>
    </source>
</evidence>
<keyword evidence="8" id="KW-1185">Reference proteome</keyword>
<evidence type="ECO:0000256" key="1">
    <source>
        <dbReference type="ARBA" id="ARBA00004651"/>
    </source>
</evidence>
<dbReference type="EMBL" id="FOCG01000001">
    <property type="protein sequence ID" value="SEM68050.1"/>
    <property type="molecule type" value="Genomic_DNA"/>
</dbReference>
<evidence type="ECO:0000256" key="6">
    <source>
        <dbReference type="SAM" id="Phobius"/>
    </source>
</evidence>
<keyword evidence="4 6" id="KW-1133">Transmembrane helix</keyword>
<dbReference type="STRING" id="474960.SAMN05216180_1242"/>
<feature type="transmembrane region" description="Helical" evidence="6">
    <location>
        <begin position="62"/>
        <end position="80"/>
    </location>
</feature>
<feature type="transmembrane region" description="Helical" evidence="6">
    <location>
        <begin position="20"/>
        <end position="42"/>
    </location>
</feature>
<feature type="transmembrane region" description="Helical" evidence="6">
    <location>
        <begin position="187"/>
        <end position="212"/>
    </location>
</feature>
<dbReference type="InterPro" id="IPR001851">
    <property type="entry name" value="ABC_transp_permease"/>
</dbReference>
<dbReference type="GO" id="GO:0022857">
    <property type="term" value="F:transmembrane transporter activity"/>
    <property type="evidence" value="ECO:0007669"/>
    <property type="project" value="InterPro"/>
</dbReference>
<feature type="transmembrane region" description="Helical" evidence="6">
    <location>
        <begin position="317"/>
        <end position="339"/>
    </location>
</feature>
<dbReference type="AlphaFoldDB" id="A0A1H8ABF5"/>
<feature type="transmembrane region" description="Helical" evidence="6">
    <location>
        <begin position="241"/>
        <end position="264"/>
    </location>
</feature>
<gene>
    <name evidence="7" type="ORF">SAMN05216180_1242</name>
</gene>
<proteinExistence type="predicted"/>
<feature type="transmembrane region" description="Helical" evidence="6">
    <location>
        <begin position="276"/>
        <end position="305"/>
    </location>
</feature>
<evidence type="ECO:0000313" key="8">
    <source>
        <dbReference type="Proteomes" id="UP000199158"/>
    </source>
</evidence>
<protein>
    <submittedName>
        <fullName evidence="7">Nucleoside ABC transporter membrane protein</fullName>
    </submittedName>
</protein>
<feature type="transmembrane region" description="Helical" evidence="6">
    <location>
        <begin position="92"/>
        <end position="110"/>
    </location>
</feature>
<reference evidence="7 8" key="1">
    <citation type="submission" date="2016-10" db="EMBL/GenBank/DDBJ databases">
        <authorList>
            <person name="de Groot N.N."/>
        </authorList>
    </citation>
    <scope>NUCLEOTIDE SEQUENCE [LARGE SCALE GENOMIC DNA]</scope>
    <source>
        <strain evidence="7 8">CGMCC 1.5070</strain>
    </source>
</reference>
<keyword evidence="5 6" id="KW-0472">Membrane</keyword>
<dbReference type="PANTHER" id="PTHR47089:SF1">
    <property type="entry name" value="GUANOSINE ABC TRANSPORTER PERMEASE PROTEIN NUPP"/>
    <property type="match status" value="1"/>
</dbReference>
<organism evidence="7 8">
    <name type="scientific">Hydrogenoanaerobacterium saccharovorans</name>
    <dbReference type="NCBI Taxonomy" id="474960"/>
    <lineage>
        <taxon>Bacteria</taxon>
        <taxon>Bacillati</taxon>
        <taxon>Bacillota</taxon>
        <taxon>Clostridia</taxon>
        <taxon>Eubacteriales</taxon>
        <taxon>Oscillospiraceae</taxon>
        <taxon>Hydrogenoanaerobacterium</taxon>
    </lineage>
</organism>
<dbReference type="GO" id="GO:0005886">
    <property type="term" value="C:plasma membrane"/>
    <property type="evidence" value="ECO:0007669"/>
    <property type="project" value="UniProtKB-SubCell"/>
</dbReference>
<sequence>MIKIVKRPEVSPAQSNVQRVVSILIALVVAAGFILILGYSPIVVYSEIIKGATGSLYRLKETINKAIPLITLSLGIAVAFKMKFSNIGAEGQFYLGAMGAAYIAFCFPDMPRALLLPLMAIVAMVMGGIWCFFPAILKIKFGTSETLVTLMMNYIAVKWVTYLQYGPWKDPKAFGFPKMPQFTENAILPKVFGVHSGWIIALAMVVIIHILMSKSKLGYEISVLGENPQTARYAGMNTLKILFISVLISGGLCGLAGMMQASAIEQSLTDKLSSGLGFTAIITAWLARLSAPTILVVSFFFAMLLQGSAYLQSALQIPSAVAEILQGIILFFVLASEFFTQYRFVYKKNTASDAKEVEA</sequence>
<evidence type="ECO:0000256" key="4">
    <source>
        <dbReference type="ARBA" id="ARBA00022989"/>
    </source>
</evidence>